<keyword evidence="3" id="KW-1185">Reference proteome</keyword>
<reference evidence="2 3" key="1">
    <citation type="submission" date="2018-05" db="EMBL/GenBank/DDBJ databases">
        <title>Oceanovita maritima gen. nov., sp. nov., a marine bacterium in the family Rhodobacteraceae isolated from surface seawater of Lundu port Xiamen, China.</title>
        <authorList>
            <person name="Hetharua B.H."/>
            <person name="Min D."/>
            <person name="Liao H."/>
            <person name="Tian Y."/>
        </authorList>
    </citation>
    <scope>NUCLEOTIDE SEQUENCE [LARGE SCALE GENOMIC DNA]</scope>
    <source>
        <strain evidence="2 3">FSX-11</strain>
    </source>
</reference>
<evidence type="ECO:0008006" key="4">
    <source>
        <dbReference type="Google" id="ProtNLM"/>
    </source>
</evidence>
<comment type="caution">
    <text evidence="2">The sequence shown here is derived from an EMBL/GenBank/DDBJ whole genome shotgun (WGS) entry which is preliminary data.</text>
</comment>
<dbReference type="AlphaFoldDB" id="A0A2V4NET5"/>
<sequence>MTYIRVIAAMMMGLGLTACGSVDTATRNAPLEPHVARALAPVSVKVTGYTVTAPDSLRVSEANMYYPLGDVVWREDAPGNRLRQIEDIFKTAFKRGAEGVDGAVPVVANIEITRFHALTEKARYTIGGVHSLKFKMTLTDPQTGAVVVPTRLIEADLEAYGGAKAIYHENHGITQKVRITDHMAKVFHKELTDPTPPEAQKVAQIIP</sequence>
<feature type="signal peptide" evidence="1">
    <location>
        <begin position="1"/>
        <end position="20"/>
    </location>
</feature>
<gene>
    <name evidence="2" type="ORF">DI396_05600</name>
</gene>
<dbReference type="InterPro" id="IPR046705">
    <property type="entry name" value="DUF6778"/>
</dbReference>
<proteinExistence type="predicted"/>
<keyword evidence="1" id="KW-0732">Signal</keyword>
<dbReference type="OrthoDB" id="7836640at2"/>
<accession>A0A2V4NET5</accession>
<name>A0A2V4NET5_9RHOB</name>
<protein>
    <recommendedName>
        <fullName evidence="4">Lipoprotein</fullName>
    </recommendedName>
</protein>
<evidence type="ECO:0000313" key="2">
    <source>
        <dbReference type="EMBL" id="PYC48450.1"/>
    </source>
</evidence>
<feature type="chain" id="PRO_5015950549" description="Lipoprotein" evidence="1">
    <location>
        <begin position="21"/>
        <end position="207"/>
    </location>
</feature>
<organism evidence="2 3">
    <name type="scientific">Litorivita pollutaquae</name>
    <dbReference type="NCBI Taxonomy" id="2200892"/>
    <lineage>
        <taxon>Bacteria</taxon>
        <taxon>Pseudomonadati</taxon>
        <taxon>Pseudomonadota</taxon>
        <taxon>Alphaproteobacteria</taxon>
        <taxon>Rhodobacterales</taxon>
        <taxon>Paracoccaceae</taxon>
        <taxon>Litorivita</taxon>
    </lineage>
</organism>
<dbReference type="PROSITE" id="PS51257">
    <property type="entry name" value="PROKAR_LIPOPROTEIN"/>
    <property type="match status" value="1"/>
</dbReference>
<dbReference type="Pfam" id="PF20569">
    <property type="entry name" value="DUF6778"/>
    <property type="match status" value="1"/>
</dbReference>
<dbReference type="RefSeq" id="WP_110795185.1">
    <property type="nucleotide sequence ID" value="NZ_KZ826482.1"/>
</dbReference>
<evidence type="ECO:0000313" key="3">
    <source>
        <dbReference type="Proteomes" id="UP000248012"/>
    </source>
</evidence>
<evidence type="ECO:0000256" key="1">
    <source>
        <dbReference type="SAM" id="SignalP"/>
    </source>
</evidence>
<dbReference type="Proteomes" id="UP000248012">
    <property type="component" value="Unassembled WGS sequence"/>
</dbReference>
<dbReference type="EMBL" id="QFVT01000003">
    <property type="protein sequence ID" value="PYC48450.1"/>
    <property type="molecule type" value="Genomic_DNA"/>
</dbReference>